<protein>
    <submittedName>
        <fullName evidence="3">Oxidoreductase</fullName>
    </submittedName>
</protein>
<evidence type="ECO:0000259" key="2">
    <source>
        <dbReference type="Pfam" id="PF01058"/>
    </source>
</evidence>
<dbReference type="InterPro" id="IPR006137">
    <property type="entry name" value="NADH_UbQ_OxRdtase-like_20kDa"/>
</dbReference>
<dbReference type="PANTHER" id="PTHR42845:SF1">
    <property type="entry name" value="HYDROGENASE SMALL SUBUNIT"/>
    <property type="match status" value="1"/>
</dbReference>
<keyword evidence="4" id="KW-1185">Reference proteome</keyword>
<dbReference type="InterPro" id="IPR051349">
    <property type="entry name" value="Hydrogenase_assoc-protein"/>
</dbReference>
<dbReference type="RefSeq" id="WP_229642664.1">
    <property type="nucleotide sequence ID" value="NZ_JADWDC010000093.1"/>
</dbReference>
<dbReference type="AlphaFoldDB" id="A0A964FL29"/>
<dbReference type="Proteomes" id="UP000729733">
    <property type="component" value="Unassembled WGS sequence"/>
</dbReference>
<feature type="domain" description="NADH:ubiquinone oxidoreductase-like 20kDa subunit" evidence="2">
    <location>
        <begin position="14"/>
        <end position="163"/>
    </location>
</feature>
<sequence length="180" mass="19784">MNKLKLATVWLGGCSGCHMSFLDLDEWLIDLATQVELVYSPIADIKEYPEGVDIVLVEGAVANEDNLELIKKVRDRSKILISFGDCAVTGNVTALRNPFGDPEPFLQRSYLEAADIQNQIPHEPGIVPALLEQVKPVHDVVEVDVYLPGCPSNANHIRAALEMLLMGEVPHLSGKLIRFG</sequence>
<keyword evidence="1" id="KW-0560">Oxidoreductase</keyword>
<dbReference type="PANTHER" id="PTHR42845">
    <property type="entry name" value="COENZYME F420-REDUCING HYDROGENASE, GAMMA SUBUNIT"/>
    <property type="match status" value="1"/>
</dbReference>
<dbReference type="GO" id="GO:0051536">
    <property type="term" value="F:iron-sulfur cluster binding"/>
    <property type="evidence" value="ECO:0007669"/>
    <property type="project" value="InterPro"/>
</dbReference>
<dbReference type="Pfam" id="PF01058">
    <property type="entry name" value="Oxidored_q6"/>
    <property type="match status" value="1"/>
</dbReference>
<dbReference type="Gene3D" id="3.40.50.700">
    <property type="entry name" value="NADH:ubiquinone oxidoreductase-like, 20kDa subunit"/>
    <property type="match status" value="1"/>
</dbReference>
<organism evidence="3 4">
    <name type="scientific">Waterburya agarophytonicola KI4</name>
    <dbReference type="NCBI Taxonomy" id="2874699"/>
    <lineage>
        <taxon>Bacteria</taxon>
        <taxon>Bacillati</taxon>
        <taxon>Cyanobacteriota</taxon>
        <taxon>Cyanophyceae</taxon>
        <taxon>Pleurocapsales</taxon>
        <taxon>Hyellaceae</taxon>
        <taxon>Waterburya</taxon>
        <taxon>Waterburya agarophytonicola</taxon>
    </lineage>
</organism>
<name>A0A964FL29_9CYAN</name>
<proteinExistence type="predicted"/>
<dbReference type="InterPro" id="IPR037024">
    <property type="entry name" value="NiFe_Hase_small_N_sf"/>
</dbReference>
<evidence type="ECO:0000313" key="4">
    <source>
        <dbReference type="Proteomes" id="UP000729733"/>
    </source>
</evidence>
<dbReference type="GO" id="GO:0016491">
    <property type="term" value="F:oxidoreductase activity"/>
    <property type="evidence" value="ECO:0007669"/>
    <property type="project" value="UniProtKB-KW"/>
</dbReference>
<dbReference type="SUPFAM" id="SSF56770">
    <property type="entry name" value="HydA/Nqo6-like"/>
    <property type="match status" value="1"/>
</dbReference>
<gene>
    <name evidence="3" type="ORF">I4641_21635</name>
</gene>
<accession>A0A964FL29</accession>
<evidence type="ECO:0000256" key="1">
    <source>
        <dbReference type="ARBA" id="ARBA00023002"/>
    </source>
</evidence>
<evidence type="ECO:0000313" key="3">
    <source>
        <dbReference type="EMBL" id="MCC0179564.1"/>
    </source>
</evidence>
<comment type="caution">
    <text evidence="3">The sequence shown here is derived from an EMBL/GenBank/DDBJ whole genome shotgun (WGS) entry which is preliminary data.</text>
</comment>
<dbReference type="EMBL" id="JADWDC010000093">
    <property type="protein sequence ID" value="MCC0179564.1"/>
    <property type="molecule type" value="Genomic_DNA"/>
</dbReference>
<reference evidence="3" key="1">
    <citation type="journal article" date="2021" name="Antonie Van Leeuwenhoek">
        <title>Draft genome and description of Waterburya agarophytonicola gen. nov. sp. nov. (Pleurocapsales, Cyanobacteria): a seaweed symbiont.</title>
        <authorList>
            <person name="Bonthond G."/>
            <person name="Shalygin S."/>
            <person name="Bayer T."/>
            <person name="Weinberger F."/>
        </authorList>
    </citation>
    <scope>NUCLEOTIDE SEQUENCE</scope>
    <source>
        <strain evidence="3">KI4</strain>
    </source>
</reference>